<keyword evidence="2" id="KW-0134">Cell wall</keyword>
<feature type="region of interest" description="Disordered" evidence="9">
    <location>
        <begin position="112"/>
        <end position="141"/>
    </location>
</feature>
<dbReference type="InterPro" id="IPR023828">
    <property type="entry name" value="Peptidase_S8_Ser-AS"/>
</dbReference>
<keyword evidence="5 8" id="KW-0378">Hydrolase</keyword>
<evidence type="ECO:0000256" key="1">
    <source>
        <dbReference type="ARBA" id="ARBA00011073"/>
    </source>
</evidence>
<feature type="domain" description="C5a peptidase/Subtilisin-like protease SBT2-like Fn3-like" evidence="13">
    <location>
        <begin position="619"/>
        <end position="733"/>
    </location>
</feature>
<evidence type="ECO:0000313" key="15">
    <source>
        <dbReference type="Proteomes" id="UP000672032"/>
    </source>
</evidence>
<feature type="chain" id="PRO_5032955758" description="Peptidase S8/S53 domain-containing protein" evidence="10">
    <location>
        <begin position="18"/>
        <end position="881"/>
    </location>
</feature>
<dbReference type="Gene3D" id="3.50.30.30">
    <property type="match status" value="1"/>
</dbReference>
<dbReference type="PRINTS" id="PR00723">
    <property type="entry name" value="SUBTILISIN"/>
</dbReference>
<dbReference type="Gene3D" id="3.40.50.200">
    <property type="entry name" value="Peptidase S8/S53 domain"/>
    <property type="match status" value="2"/>
</dbReference>
<dbReference type="InterPro" id="IPR015500">
    <property type="entry name" value="Peptidase_S8_subtilisin-rel"/>
</dbReference>
<dbReference type="SUPFAM" id="SSF52743">
    <property type="entry name" value="Subtilisin-like"/>
    <property type="match status" value="1"/>
</dbReference>
<evidence type="ECO:0000259" key="11">
    <source>
        <dbReference type="Pfam" id="PF00082"/>
    </source>
</evidence>
<evidence type="ECO:0000256" key="5">
    <source>
        <dbReference type="ARBA" id="ARBA00022801"/>
    </source>
</evidence>
<evidence type="ECO:0000313" key="14">
    <source>
        <dbReference type="EMBL" id="QSZ30386.1"/>
    </source>
</evidence>
<evidence type="ECO:0000259" key="13">
    <source>
        <dbReference type="Pfam" id="PF06280"/>
    </source>
</evidence>
<dbReference type="PROSITE" id="PS00138">
    <property type="entry name" value="SUBTILASE_SER"/>
    <property type="match status" value="1"/>
</dbReference>
<evidence type="ECO:0000256" key="6">
    <source>
        <dbReference type="ARBA" id="ARBA00022825"/>
    </source>
</evidence>
<name>A0A8A3P4W6_9HELO</name>
<feature type="active site" description="Charge relay system" evidence="7 8">
    <location>
        <position position="172"/>
    </location>
</feature>
<dbReference type="PROSITE" id="PS51892">
    <property type="entry name" value="SUBTILASE"/>
    <property type="match status" value="1"/>
</dbReference>
<feature type="active site" description="Charge relay system" evidence="7 8">
    <location>
        <position position="221"/>
    </location>
</feature>
<evidence type="ECO:0000256" key="10">
    <source>
        <dbReference type="SAM" id="SignalP"/>
    </source>
</evidence>
<dbReference type="InterPro" id="IPR000209">
    <property type="entry name" value="Peptidase_S8/S53_dom"/>
</dbReference>
<dbReference type="AlphaFoldDB" id="A0A8A3P4W6"/>
<organism evidence="14 15">
    <name type="scientific">Monilinia vaccinii-corymbosi</name>
    <dbReference type="NCBI Taxonomy" id="61207"/>
    <lineage>
        <taxon>Eukaryota</taxon>
        <taxon>Fungi</taxon>
        <taxon>Dikarya</taxon>
        <taxon>Ascomycota</taxon>
        <taxon>Pezizomycotina</taxon>
        <taxon>Leotiomycetes</taxon>
        <taxon>Helotiales</taxon>
        <taxon>Sclerotiniaceae</taxon>
        <taxon>Monilinia</taxon>
    </lineage>
</organism>
<dbReference type="Pfam" id="PF00082">
    <property type="entry name" value="Peptidase_S8"/>
    <property type="match status" value="1"/>
</dbReference>
<dbReference type="InterPro" id="IPR050131">
    <property type="entry name" value="Peptidase_S8_subtilisin-like"/>
</dbReference>
<keyword evidence="6 8" id="KW-0720">Serine protease</keyword>
<keyword evidence="2" id="KW-0964">Secreted</keyword>
<evidence type="ECO:0000256" key="7">
    <source>
        <dbReference type="PIRSR" id="PIRSR615500-1"/>
    </source>
</evidence>
<dbReference type="InterPro" id="IPR034187">
    <property type="entry name" value="Peptidases_S8_5"/>
</dbReference>
<dbReference type="GO" id="GO:0006508">
    <property type="term" value="P:proteolysis"/>
    <property type="evidence" value="ECO:0007669"/>
    <property type="project" value="UniProtKB-KW"/>
</dbReference>
<keyword evidence="3 8" id="KW-0645">Protease</keyword>
<evidence type="ECO:0000259" key="12">
    <source>
        <dbReference type="Pfam" id="PF02225"/>
    </source>
</evidence>
<dbReference type="GO" id="GO:0004252">
    <property type="term" value="F:serine-type endopeptidase activity"/>
    <property type="evidence" value="ECO:0007669"/>
    <property type="project" value="UniProtKB-UniRule"/>
</dbReference>
<reference evidence="14" key="1">
    <citation type="submission" date="2020-10" db="EMBL/GenBank/DDBJ databases">
        <title>Genome Sequence of Monilinia vaccinii-corymbosi Sheds Light on Mummy Berry Disease Infection of Blueberry and Mating Type.</title>
        <authorList>
            <person name="Yow A.G."/>
            <person name="Zhang Y."/>
            <person name="Bansal K."/>
            <person name="Eacker S.M."/>
            <person name="Sullivan S."/>
            <person name="Liachko I."/>
            <person name="Cubeta M.A."/>
            <person name="Rollins J.A."/>
            <person name="Ashrafi H."/>
        </authorList>
    </citation>
    <scope>NUCLEOTIDE SEQUENCE</scope>
    <source>
        <strain evidence="14">RL-1</strain>
    </source>
</reference>
<evidence type="ECO:0000256" key="8">
    <source>
        <dbReference type="PROSITE-ProRule" id="PRU01240"/>
    </source>
</evidence>
<keyword evidence="4 10" id="KW-0732">Signal</keyword>
<dbReference type="PANTHER" id="PTHR43806">
    <property type="entry name" value="PEPTIDASE S8"/>
    <property type="match status" value="1"/>
</dbReference>
<dbReference type="OrthoDB" id="10256524at2759"/>
<protein>
    <recommendedName>
        <fullName evidence="16">Peptidase S8/S53 domain-containing protein</fullName>
    </recommendedName>
</protein>
<evidence type="ECO:0000256" key="4">
    <source>
        <dbReference type="ARBA" id="ARBA00022729"/>
    </source>
</evidence>
<dbReference type="InterPro" id="IPR010435">
    <property type="entry name" value="C5a/SBT2-like_Fn3"/>
</dbReference>
<evidence type="ECO:0000256" key="3">
    <source>
        <dbReference type="ARBA" id="ARBA00022670"/>
    </source>
</evidence>
<evidence type="ECO:0000256" key="2">
    <source>
        <dbReference type="ARBA" id="ARBA00022512"/>
    </source>
</evidence>
<accession>A0A8A3P4W6</accession>
<evidence type="ECO:0008006" key="16">
    <source>
        <dbReference type="Google" id="ProtNLM"/>
    </source>
</evidence>
<keyword evidence="15" id="KW-1185">Reference proteome</keyword>
<proteinExistence type="inferred from homology"/>
<dbReference type="InterPro" id="IPR022398">
    <property type="entry name" value="Peptidase_S8_His-AS"/>
</dbReference>
<dbReference type="InterPro" id="IPR046450">
    <property type="entry name" value="PA_dom_sf"/>
</dbReference>
<feature type="domain" description="PA" evidence="12">
    <location>
        <begin position="388"/>
        <end position="460"/>
    </location>
</feature>
<dbReference type="PANTHER" id="PTHR43806:SF66">
    <property type="entry name" value="SERIN ENDOPEPTIDASE"/>
    <property type="match status" value="1"/>
</dbReference>
<comment type="similarity">
    <text evidence="1 8">Belongs to the peptidase S8 family.</text>
</comment>
<dbReference type="InterPro" id="IPR003137">
    <property type="entry name" value="PA_domain"/>
</dbReference>
<feature type="domain" description="Peptidase S8/S53" evidence="11">
    <location>
        <begin position="163"/>
        <end position="577"/>
    </location>
</feature>
<feature type="active site" description="Charge relay system" evidence="7 8">
    <location>
        <position position="539"/>
    </location>
</feature>
<evidence type="ECO:0000256" key="9">
    <source>
        <dbReference type="SAM" id="MobiDB-lite"/>
    </source>
</evidence>
<dbReference type="EMBL" id="CP063405">
    <property type="protein sequence ID" value="QSZ30386.1"/>
    <property type="molecule type" value="Genomic_DNA"/>
</dbReference>
<dbReference type="InterPro" id="IPR036852">
    <property type="entry name" value="Peptidase_S8/S53_dom_sf"/>
</dbReference>
<dbReference type="GO" id="GO:0016020">
    <property type="term" value="C:membrane"/>
    <property type="evidence" value="ECO:0007669"/>
    <property type="project" value="InterPro"/>
</dbReference>
<gene>
    <name evidence="14" type="ORF">DSL72_004909</name>
</gene>
<dbReference type="Pfam" id="PF06280">
    <property type="entry name" value="fn3_5"/>
    <property type="match status" value="1"/>
</dbReference>
<dbReference type="SUPFAM" id="SSF52025">
    <property type="entry name" value="PA domain"/>
    <property type="match status" value="1"/>
</dbReference>
<dbReference type="CDD" id="cd07489">
    <property type="entry name" value="Peptidases_S8_5"/>
    <property type="match status" value="1"/>
</dbReference>
<dbReference type="Pfam" id="PF02225">
    <property type="entry name" value="PA"/>
    <property type="match status" value="1"/>
</dbReference>
<sequence length="881" mass="92429">MFLYNNVVLAFAACASAKLLSEETGNSKVPQSGSIIPGAYIVQFAPGHESDSTFYQNLSLSGVDAVQRHVFPSELFAGTSFKLNSEADVDKILSFDQVLSIAPVRLISLEPTTGQKGGDAKSRRLQSRSGPRISPRDINISNDSFTPHIMTGVDKLHKEGLDGRGVKIAILDTGIDFTLKPLGGGFGPGYKVAFGRDLVGNDFNGTNTPMPGKEPIDCNGHGTHVGGIIAAANNPYVLGVAPNVTLGMYKIFGCEGNTATDILINALIMAHNDGADIISASLGSPAGWPDDPLNLVVASIIAAGTPCIISAGNEGANGPFFANSPAAARGATSVGSVDNINVPEALSPASYSIDKGPKIEIGVGIELGNFDNVSLPVWAANYDTSFVGDGCSGFNASLTGKIVLIRRGGCTFNAKVGNAVAAGASYVLVYNNVPGIPAVAFEEWPILGVGLISRETGAALINALASGKEVTLTFTTKLPLRIVSPGPLDTQGGGFMSTYTTWGLANDLSIAPVISAPGGNILSTFPSDLGGWAVESGTSMSAPYIAGVVALYMQSKGGKVSPQEINAALASTATPVNYNDGSEAVYPFLASVGQQGAGLVNAYAMVHSKLTLSKYNLPLNDTTNFVKKAKFTIKNTGSQKITYSVTHEPAMNVYVFNPGQTDAVAPFPGPFDNQYSGADFKPESFSLSPNEQKDINVFISPSSNLKASQVPLYSGFVKITTSAGGNETYRIPYAGVATSLLSIPVIVPDSPFINATNPDDTPAPTIPFNGTTITAYKIGSSVSMFAKNSWALRYLRFDIVGVNITNKANLQGLKGVGAVPNYPDFWYARDWPLQGDFNGTLANGKVVKPGVYKFVMRAEKAGGVFKKGEYEQYDSDNFYMG</sequence>
<feature type="signal peptide" evidence="10">
    <location>
        <begin position="1"/>
        <end position="17"/>
    </location>
</feature>
<dbReference type="Proteomes" id="UP000672032">
    <property type="component" value="Chromosome 1"/>
</dbReference>
<dbReference type="PROSITE" id="PS00137">
    <property type="entry name" value="SUBTILASE_HIS"/>
    <property type="match status" value="1"/>
</dbReference>